<evidence type="ECO:0008006" key="4">
    <source>
        <dbReference type="Google" id="ProtNLM"/>
    </source>
</evidence>
<protein>
    <recommendedName>
        <fullName evidence="4">YARHG domain-containing protein</fullName>
    </recommendedName>
</protein>
<gene>
    <name evidence="2" type="ORF">F6U93_08235</name>
</gene>
<sequence length="348" mass="41020">MKKLRITVLAIFFSINLFSQDTIGVPNDGINYFSKLQSELNEPAKQFPIIKLDSLKGIDFEMIKSSALEIEKKLDLVFIKYYSENNVDWNKKDYTNHFEVKSKIKEQIPFSFDYINFEIDSLKNQTILTNEPCFKSGTSIRRNNAHTTIAREIIPENYDSINYHGNFPVKINYLIAYDTIKLSKKDIGKEFKVAEEKYRLDNFFNGNVYIRSLDASNKLDKVKNWRYITYKNQKVVHLPEQNNFPLRFQKELKTSSVILNDSLIQLPLNTYKNYLKNLKVDKNKVFSDQLILATKVEFDEIYILFPNYNYLNKQLKESRIEKINVDKLHKIQLTPDKTNKMKTQPIDN</sequence>
<evidence type="ECO:0000313" key="3">
    <source>
        <dbReference type="Proteomes" id="UP000441333"/>
    </source>
</evidence>
<organism evidence="2 3">
    <name type="scientific">Pseudotamlana haliotis</name>
    <dbReference type="NCBI Taxonomy" id="2614804"/>
    <lineage>
        <taxon>Bacteria</taxon>
        <taxon>Pseudomonadati</taxon>
        <taxon>Bacteroidota</taxon>
        <taxon>Flavobacteriia</taxon>
        <taxon>Flavobacteriales</taxon>
        <taxon>Flavobacteriaceae</taxon>
        <taxon>Pseudotamlana</taxon>
    </lineage>
</organism>
<name>A0A6N6MGP7_9FLAO</name>
<comment type="caution">
    <text evidence="2">The sequence shown here is derived from an EMBL/GenBank/DDBJ whole genome shotgun (WGS) entry which is preliminary data.</text>
</comment>
<accession>A0A6N6MGP7</accession>
<evidence type="ECO:0000313" key="2">
    <source>
        <dbReference type="EMBL" id="KAB1068114.1"/>
    </source>
</evidence>
<feature type="signal peptide" evidence="1">
    <location>
        <begin position="1"/>
        <end position="19"/>
    </location>
</feature>
<dbReference type="AlphaFoldDB" id="A0A6N6MGP7"/>
<proteinExistence type="predicted"/>
<dbReference type="Proteomes" id="UP000441333">
    <property type="component" value="Unassembled WGS sequence"/>
</dbReference>
<keyword evidence="3" id="KW-1185">Reference proteome</keyword>
<evidence type="ECO:0000256" key="1">
    <source>
        <dbReference type="SAM" id="SignalP"/>
    </source>
</evidence>
<reference evidence="2 3" key="1">
    <citation type="submission" date="2019-09" db="EMBL/GenBank/DDBJ databases">
        <authorList>
            <person name="Cao W.R."/>
        </authorList>
    </citation>
    <scope>NUCLEOTIDE SEQUENCE [LARGE SCALE GENOMIC DNA]</scope>
    <source>
        <strain evidence="2 3">B1N29</strain>
    </source>
</reference>
<dbReference type="RefSeq" id="WP_150938681.1">
    <property type="nucleotide sequence ID" value="NZ_WAAT01000041.1"/>
</dbReference>
<keyword evidence="1" id="KW-0732">Signal</keyword>
<dbReference type="EMBL" id="WAAT01000041">
    <property type="protein sequence ID" value="KAB1068114.1"/>
    <property type="molecule type" value="Genomic_DNA"/>
</dbReference>
<feature type="chain" id="PRO_5026689745" description="YARHG domain-containing protein" evidence="1">
    <location>
        <begin position="20"/>
        <end position="348"/>
    </location>
</feature>